<protein>
    <recommendedName>
        <fullName evidence="4">Flagellin</fullName>
    </recommendedName>
</protein>
<feature type="region of interest" description="Disordered" evidence="1">
    <location>
        <begin position="245"/>
        <end position="264"/>
    </location>
</feature>
<proteinExistence type="predicted"/>
<accession>A0ABT2AD04</accession>
<gene>
    <name evidence="2" type="ORF">NX782_22945</name>
</gene>
<evidence type="ECO:0000256" key="1">
    <source>
        <dbReference type="SAM" id="MobiDB-lite"/>
    </source>
</evidence>
<keyword evidence="3" id="KW-1185">Reference proteome</keyword>
<sequence length="348" mass="35923">MDTTLRTTTAGATGSTLGTRANAASQLVQARAAEPTTEKNSTDKTAAGTAPAAPLRSKAASVGGALQDQVARAQQALDYLDQVAGQLEAVKGELSSRLAGTRSASRQQSSDAQLSAQVRQLTSTLAARRRKAGGGVDSNLHFTGQPAAQRFRIRGLDLASLRTAGPQSVAFSVGGNGGPQLSVNIDPDQTDEEIAAALNRALAPMGVNAGLDNRGGFVFSTAEANWPAVKDSIAISGRGRVSTEEVAPELAPQQWTGNGGNSDGLRSSLREVVQALERVRRSRDAASNALSAATVELTRATTPPPEAAEAAQEFATTATNPDYESLLALTSALVGVSRERVLALLGLR</sequence>
<evidence type="ECO:0008006" key="4">
    <source>
        <dbReference type="Google" id="ProtNLM"/>
    </source>
</evidence>
<dbReference type="EMBL" id="JANUGX010000035">
    <property type="protein sequence ID" value="MCS0592052.1"/>
    <property type="molecule type" value="Genomic_DNA"/>
</dbReference>
<dbReference type="RefSeq" id="WP_258847812.1">
    <property type="nucleotide sequence ID" value="NZ_JANUGX010000035.1"/>
</dbReference>
<evidence type="ECO:0000313" key="3">
    <source>
        <dbReference type="Proteomes" id="UP001205560"/>
    </source>
</evidence>
<reference evidence="2 3" key="1">
    <citation type="submission" date="2022-08" db="EMBL/GenBank/DDBJ databases">
        <title>Reclassification of Massilia species as members of the genera Telluria, Duganella, Pseudoduganella, Mokoshia gen. nov. and Zemynaea gen. nov. using orthogonal and non-orthogonal genome-based approaches.</title>
        <authorList>
            <person name="Bowman J.P."/>
        </authorList>
    </citation>
    <scope>NUCLEOTIDE SEQUENCE [LARGE SCALE GENOMIC DNA]</scope>
    <source>
        <strain evidence="2 3">LMG 28164</strain>
    </source>
</reference>
<dbReference type="Proteomes" id="UP001205560">
    <property type="component" value="Unassembled WGS sequence"/>
</dbReference>
<organism evidence="2 3">
    <name type="scientific">Massilia norwichensis</name>
    <dbReference type="NCBI Taxonomy" id="1442366"/>
    <lineage>
        <taxon>Bacteria</taxon>
        <taxon>Pseudomonadati</taxon>
        <taxon>Pseudomonadota</taxon>
        <taxon>Betaproteobacteria</taxon>
        <taxon>Burkholderiales</taxon>
        <taxon>Oxalobacteraceae</taxon>
        <taxon>Telluria group</taxon>
        <taxon>Massilia</taxon>
    </lineage>
</organism>
<name>A0ABT2AD04_9BURK</name>
<evidence type="ECO:0000313" key="2">
    <source>
        <dbReference type="EMBL" id="MCS0592052.1"/>
    </source>
</evidence>
<feature type="region of interest" description="Disordered" evidence="1">
    <location>
        <begin position="29"/>
        <end position="55"/>
    </location>
</feature>
<comment type="caution">
    <text evidence="2">The sequence shown here is derived from an EMBL/GenBank/DDBJ whole genome shotgun (WGS) entry which is preliminary data.</text>
</comment>